<name>A0ABQ0ABC0_9GAMM</name>
<dbReference type="EMBL" id="BAABWN010000009">
    <property type="protein sequence ID" value="GAA6168949.1"/>
    <property type="molecule type" value="Genomic_DNA"/>
</dbReference>
<dbReference type="Proteomes" id="UP001465153">
    <property type="component" value="Unassembled WGS sequence"/>
</dbReference>
<dbReference type="PANTHER" id="PTHR23427:SF2">
    <property type="entry name" value="SURFEIT LOCUS PROTEIN 1"/>
    <property type="match status" value="1"/>
</dbReference>
<dbReference type="InterPro" id="IPR002994">
    <property type="entry name" value="Surf1/Shy1"/>
</dbReference>
<keyword evidence="8" id="KW-1185">Reference proteome</keyword>
<dbReference type="InterPro" id="IPR045214">
    <property type="entry name" value="Surf1/Surf4"/>
</dbReference>
<gene>
    <name evidence="7" type="ORF">NBRC116591_27600</name>
</gene>
<keyword evidence="4 6" id="KW-1133">Transmembrane helix</keyword>
<dbReference type="Pfam" id="PF02104">
    <property type="entry name" value="SURF1"/>
    <property type="match status" value="1"/>
</dbReference>
<evidence type="ECO:0000313" key="8">
    <source>
        <dbReference type="Proteomes" id="UP001465153"/>
    </source>
</evidence>
<keyword evidence="6" id="KW-1003">Cell membrane</keyword>
<comment type="caution">
    <text evidence="7">The sequence shown here is derived from an EMBL/GenBank/DDBJ whole genome shotgun (WGS) entry which is preliminary data.</text>
</comment>
<evidence type="ECO:0000313" key="7">
    <source>
        <dbReference type="EMBL" id="GAA6168949.1"/>
    </source>
</evidence>
<feature type="transmembrane region" description="Helical" evidence="6">
    <location>
        <begin position="20"/>
        <end position="39"/>
    </location>
</feature>
<evidence type="ECO:0000256" key="6">
    <source>
        <dbReference type="RuleBase" id="RU363076"/>
    </source>
</evidence>
<evidence type="ECO:0000256" key="1">
    <source>
        <dbReference type="ARBA" id="ARBA00004370"/>
    </source>
</evidence>
<keyword evidence="5 6" id="KW-0472">Membrane</keyword>
<comment type="similarity">
    <text evidence="2 6">Belongs to the SURF1 family.</text>
</comment>
<keyword evidence="3 6" id="KW-0812">Transmembrane</keyword>
<feature type="transmembrane region" description="Helical" evidence="6">
    <location>
        <begin position="215"/>
        <end position="234"/>
    </location>
</feature>
<evidence type="ECO:0000256" key="3">
    <source>
        <dbReference type="ARBA" id="ARBA00022692"/>
    </source>
</evidence>
<dbReference type="RefSeq" id="WP_353303627.1">
    <property type="nucleotide sequence ID" value="NZ_BAABWN010000009.1"/>
</dbReference>
<accession>A0ABQ0ABC0</accession>
<dbReference type="CDD" id="cd06662">
    <property type="entry name" value="SURF1"/>
    <property type="match status" value="1"/>
</dbReference>
<comment type="subcellular location">
    <subcellularLocation>
        <location evidence="6">Cell membrane</location>
        <topology evidence="6">Multi-pass membrane protein</topology>
    </subcellularLocation>
    <subcellularLocation>
        <location evidence="1">Membrane</location>
    </subcellularLocation>
</comment>
<evidence type="ECO:0000256" key="2">
    <source>
        <dbReference type="ARBA" id="ARBA00007165"/>
    </source>
</evidence>
<proteinExistence type="inferred from homology"/>
<protein>
    <recommendedName>
        <fullName evidence="6">SURF1-like protein</fullName>
    </recommendedName>
</protein>
<evidence type="ECO:0000256" key="5">
    <source>
        <dbReference type="ARBA" id="ARBA00023136"/>
    </source>
</evidence>
<dbReference type="PANTHER" id="PTHR23427">
    <property type="entry name" value="SURFEIT LOCUS PROTEIN"/>
    <property type="match status" value="1"/>
</dbReference>
<sequence>MNIIGSLSVRQIHWTIDVKAAILFGLFFLLFLTLGVWQLDRAADKRAISQQKLQYAQFEPIDLLSLKHTPAEFQSVSLKGEFDIHNIWFLKNQIIKGEYGYDLLIPFNTVQGETLLVNLGWVDGTSSRPPEINHNQLMHLLDMPSIFGNARKPMDLPFVENIFQNVGNDSILEITPESFPYSGMESSWYLQISPDHPAALRTHWQDKSIKASKHIGYAIQWFAMAITLAFAFLLTNSDLAQRWQRGNNK</sequence>
<evidence type="ECO:0000256" key="4">
    <source>
        <dbReference type="ARBA" id="ARBA00022989"/>
    </source>
</evidence>
<organism evidence="7 8">
    <name type="scientific">Sessilibacter corallicola</name>
    <dbReference type="NCBI Taxonomy" id="2904075"/>
    <lineage>
        <taxon>Bacteria</taxon>
        <taxon>Pseudomonadati</taxon>
        <taxon>Pseudomonadota</taxon>
        <taxon>Gammaproteobacteria</taxon>
        <taxon>Cellvibrionales</taxon>
        <taxon>Cellvibrionaceae</taxon>
        <taxon>Sessilibacter</taxon>
    </lineage>
</organism>
<reference evidence="7 8" key="1">
    <citation type="submission" date="2024-04" db="EMBL/GenBank/DDBJ databases">
        <title>Draft genome sequence of Sessilibacter corallicola NBRC 116591.</title>
        <authorList>
            <person name="Miyakawa T."/>
            <person name="Kusuya Y."/>
            <person name="Miura T."/>
        </authorList>
    </citation>
    <scope>NUCLEOTIDE SEQUENCE [LARGE SCALE GENOMIC DNA]</scope>
    <source>
        <strain evidence="7 8">KU-00831-HH</strain>
    </source>
</reference>
<dbReference type="PROSITE" id="PS50895">
    <property type="entry name" value="SURF1"/>
    <property type="match status" value="1"/>
</dbReference>